<keyword evidence="2" id="KW-1185">Reference proteome</keyword>
<comment type="caution">
    <text evidence="1">The sequence shown here is derived from an EMBL/GenBank/DDBJ whole genome shotgun (WGS) entry which is preliminary data.</text>
</comment>
<gene>
    <name evidence="1" type="ORF">CSKR_103306</name>
</gene>
<evidence type="ECO:0000313" key="1">
    <source>
        <dbReference type="EMBL" id="KAG5452505.1"/>
    </source>
</evidence>
<proteinExistence type="predicted"/>
<dbReference type="Proteomes" id="UP000286415">
    <property type="component" value="Unassembled WGS sequence"/>
</dbReference>
<name>A0A3R7H0H0_CLOSI</name>
<dbReference type="AlphaFoldDB" id="A0A3R7H0H0"/>
<dbReference type="EMBL" id="NIRI02000042">
    <property type="protein sequence ID" value="KAG5452505.1"/>
    <property type="molecule type" value="Genomic_DNA"/>
</dbReference>
<reference evidence="1 2" key="1">
    <citation type="journal article" date="2018" name="Biotechnol. Adv.">
        <title>Improved genomic resources and new bioinformatic workflow for the carcinogenic parasite Clonorchis sinensis: Biotechnological implications.</title>
        <authorList>
            <person name="Wang D."/>
            <person name="Korhonen P.K."/>
            <person name="Gasser R.B."/>
            <person name="Young N.D."/>
        </authorList>
    </citation>
    <scope>NUCLEOTIDE SEQUENCE [LARGE SCALE GENOMIC DNA]</scope>
    <source>
        <strain evidence="1">Cs-k2</strain>
    </source>
</reference>
<sequence>MEHMAKPAQPMEYDQFIYRGILCKCLSLLINWNTVSVEYLQHSKTGIGSAFADFIAPSVVHFTGYKPADTVSVNEECQTRRSIAEQWSRSHNQSLGVKPV</sequence>
<reference evidence="1 2" key="2">
    <citation type="journal article" date="2021" name="Genomics">
        <title>High-quality reference genome for Clonorchis sinensis.</title>
        <authorList>
            <person name="Young N.D."/>
            <person name="Stroehlein A.J."/>
            <person name="Kinkar L."/>
            <person name="Wang T."/>
            <person name="Sohn W.M."/>
            <person name="Chang B.C.H."/>
            <person name="Kaur P."/>
            <person name="Weisz D."/>
            <person name="Dudchenko O."/>
            <person name="Aiden E.L."/>
            <person name="Korhonen P.K."/>
            <person name="Gasser R.B."/>
        </authorList>
    </citation>
    <scope>NUCLEOTIDE SEQUENCE [LARGE SCALE GENOMIC DNA]</scope>
    <source>
        <strain evidence="1">Cs-k2</strain>
    </source>
</reference>
<organism evidence="1 2">
    <name type="scientific">Clonorchis sinensis</name>
    <name type="common">Chinese liver fluke</name>
    <dbReference type="NCBI Taxonomy" id="79923"/>
    <lineage>
        <taxon>Eukaryota</taxon>
        <taxon>Metazoa</taxon>
        <taxon>Spiralia</taxon>
        <taxon>Lophotrochozoa</taxon>
        <taxon>Platyhelminthes</taxon>
        <taxon>Trematoda</taxon>
        <taxon>Digenea</taxon>
        <taxon>Opisthorchiida</taxon>
        <taxon>Opisthorchiata</taxon>
        <taxon>Opisthorchiidae</taxon>
        <taxon>Clonorchis</taxon>
    </lineage>
</organism>
<protein>
    <submittedName>
        <fullName evidence="1">Uncharacterized protein</fullName>
    </submittedName>
</protein>
<evidence type="ECO:0000313" key="2">
    <source>
        <dbReference type="Proteomes" id="UP000286415"/>
    </source>
</evidence>
<accession>A0A3R7H0H0</accession>
<dbReference type="InParanoid" id="A0A3R7H0H0"/>